<proteinExistence type="predicted"/>
<dbReference type="EMBL" id="CM020620">
    <property type="protein sequence ID" value="KAK1869070.1"/>
    <property type="molecule type" value="Genomic_DNA"/>
</dbReference>
<dbReference type="Proteomes" id="UP000798662">
    <property type="component" value="Chromosome 3"/>
</dbReference>
<gene>
    <name evidence="1" type="ORF">I4F81_011552</name>
</gene>
<sequence length="357" mass="34118">MKARPGGAAKGGKKGGGRGKAGGRATGQRGGGAGGAAGGAAPAAAAASAAAASAASAASAAASPEAVAASSEAAAAEGAGADDAAGAGVERPTLSVTALPTAPDAAFATRKRLARPAAESSGSGSGSGSRGDSRPVPAGRTGASATAAADAAAAAGAGAADAPATGGEAVAKGGDDGNDTVAAAAAAATAADRRRTEEETDALIARSVLDRVDADPDYKFAAAAERRAGSYDLASALLGEGSPNKQGLYLTPYIQTGHVIALLVFCLAAFVDYPGFPLTEGTDAQRTLIKVGLAGAAINNAVAVALIRGEAAARGQLVGLWAVKAVLLGGLARQELKENASVAEKRAARAKKARGDK</sequence>
<keyword evidence="2" id="KW-1185">Reference proteome</keyword>
<evidence type="ECO:0000313" key="1">
    <source>
        <dbReference type="EMBL" id="KAK1869070.1"/>
    </source>
</evidence>
<accession>A0ACC3CFT2</accession>
<comment type="caution">
    <text evidence="1">The sequence shown here is derived from an EMBL/GenBank/DDBJ whole genome shotgun (WGS) entry which is preliminary data.</text>
</comment>
<evidence type="ECO:0000313" key="2">
    <source>
        <dbReference type="Proteomes" id="UP000798662"/>
    </source>
</evidence>
<protein>
    <submittedName>
        <fullName evidence="1">Uncharacterized protein</fullName>
    </submittedName>
</protein>
<name>A0ACC3CFT2_PYRYE</name>
<reference evidence="1" key="1">
    <citation type="submission" date="2019-11" db="EMBL/GenBank/DDBJ databases">
        <title>Nori genome reveals adaptations in red seaweeds to the harsh intertidal environment.</title>
        <authorList>
            <person name="Wang D."/>
            <person name="Mao Y."/>
        </authorList>
    </citation>
    <scope>NUCLEOTIDE SEQUENCE</scope>
    <source>
        <tissue evidence="1">Gametophyte</tissue>
    </source>
</reference>
<organism evidence="1 2">
    <name type="scientific">Pyropia yezoensis</name>
    <name type="common">Susabi-nori</name>
    <name type="synonym">Porphyra yezoensis</name>
    <dbReference type="NCBI Taxonomy" id="2788"/>
    <lineage>
        <taxon>Eukaryota</taxon>
        <taxon>Rhodophyta</taxon>
        <taxon>Bangiophyceae</taxon>
        <taxon>Bangiales</taxon>
        <taxon>Bangiaceae</taxon>
        <taxon>Pyropia</taxon>
    </lineage>
</organism>